<dbReference type="Pfam" id="PF02878">
    <property type="entry name" value="PGM_PMM_I"/>
    <property type="match status" value="1"/>
</dbReference>
<dbReference type="SUPFAM" id="SSF53738">
    <property type="entry name" value="Phosphoglucomutase, first 3 domains"/>
    <property type="match status" value="3"/>
</dbReference>
<evidence type="ECO:0000259" key="8">
    <source>
        <dbReference type="Pfam" id="PF02878"/>
    </source>
</evidence>
<comment type="PTM">
    <text evidence="6">Activated by phosphorylation.</text>
</comment>
<feature type="active site" description="Phosphoserine intermediate" evidence="6">
    <location>
        <position position="101"/>
    </location>
</feature>
<dbReference type="NCBIfam" id="NF008139">
    <property type="entry name" value="PRK10887.1"/>
    <property type="match status" value="1"/>
</dbReference>
<dbReference type="Proteomes" id="UP001418637">
    <property type="component" value="Unassembled WGS sequence"/>
</dbReference>
<evidence type="ECO:0000256" key="2">
    <source>
        <dbReference type="ARBA" id="ARBA00022553"/>
    </source>
</evidence>
<gene>
    <name evidence="6 11" type="primary">glmM</name>
    <name evidence="11" type="ORF">WJT86_08635</name>
</gene>
<organism evidence="11 12">
    <name type="scientific">Hohaiivirga grylli</name>
    <dbReference type="NCBI Taxonomy" id="3133970"/>
    <lineage>
        <taxon>Bacteria</taxon>
        <taxon>Pseudomonadati</taxon>
        <taxon>Pseudomonadota</taxon>
        <taxon>Alphaproteobacteria</taxon>
        <taxon>Hyphomicrobiales</taxon>
        <taxon>Methylobacteriaceae</taxon>
        <taxon>Hohaiivirga</taxon>
    </lineage>
</organism>
<dbReference type="SUPFAM" id="SSF55957">
    <property type="entry name" value="Phosphoglucomutase, C-terminal domain"/>
    <property type="match status" value="1"/>
</dbReference>
<evidence type="ECO:0000313" key="11">
    <source>
        <dbReference type="EMBL" id="MEN3931122.1"/>
    </source>
</evidence>
<keyword evidence="12" id="KW-1185">Reference proteome</keyword>
<evidence type="ECO:0000256" key="6">
    <source>
        <dbReference type="HAMAP-Rule" id="MF_01554"/>
    </source>
</evidence>
<dbReference type="NCBIfam" id="TIGR01455">
    <property type="entry name" value="glmM"/>
    <property type="match status" value="1"/>
</dbReference>
<protein>
    <recommendedName>
        <fullName evidence="6">Phosphoglucosamine mutase</fullName>
        <ecNumber evidence="6">5.4.2.10</ecNumber>
    </recommendedName>
</protein>
<evidence type="ECO:0000256" key="4">
    <source>
        <dbReference type="ARBA" id="ARBA00022842"/>
    </source>
</evidence>
<comment type="caution">
    <text evidence="11">The sequence shown here is derived from an EMBL/GenBank/DDBJ whole genome shotgun (WGS) entry which is preliminary data.</text>
</comment>
<comment type="catalytic activity">
    <reaction evidence="6">
        <text>alpha-D-glucosamine 1-phosphate = D-glucosamine 6-phosphate</text>
        <dbReference type="Rhea" id="RHEA:23424"/>
        <dbReference type="ChEBI" id="CHEBI:58516"/>
        <dbReference type="ChEBI" id="CHEBI:58725"/>
        <dbReference type="EC" id="5.4.2.10"/>
    </reaction>
</comment>
<dbReference type="InterPro" id="IPR005841">
    <property type="entry name" value="Alpha-D-phosphohexomutase_SF"/>
</dbReference>
<feature type="modified residue" description="Phosphoserine" evidence="6">
    <location>
        <position position="101"/>
    </location>
</feature>
<dbReference type="PANTHER" id="PTHR42946:SF1">
    <property type="entry name" value="PHOSPHOGLUCOMUTASE (ALPHA-D-GLUCOSE-1,6-BISPHOSPHATE-DEPENDENT)"/>
    <property type="match status" value="1"/>
</dbReference>
<evidence type="ECO:0000313" key="12">
    <source>
        <dbReference type="Proteomes" id="UP001418637"/>
    </source>
</evidence>
<proteinExistence type="inferred from homology"/>
<dbReference type="Gene3D" id="3.30.310.50">
    <property type="entry name" value="Alpha-D-phosphohexomutase, C-terminal domain"/>
    <property type="match status" value="1"/>
</dbReference>
<dbReference type="RefSeq" id="WP_346337162.1">
    <property type="nucleotide sequence ID" value="NZ_JBBYXI010000003.1"/>
</dbReference>
<dbReference type="InterPro" id="IPR005846">
    <property type="entry name" value="A-D-PHexomutase_a/b/a-III"/>
</dbReference>
<keyword evidence="2 6" id="KW-0597">Phosphoprotein</keyword>
<sequence>MGRKYFGTDGIRGRANGTITSTLALKVGQAAGLAFKRGDYRHRVIIGKDTRLSGYMIENALVAGFTSVGVDVLQLGPMPTPAVAMLTRSMRCDLGVMISASHNSFEDNGIKLFGPDGYKLSDEVEMQIEALLDQDITAKLAGPSELGRAKRIDSVHARYIEFAKRSLPRQLELEGMRIVLDCANGAGYKVAPETLWEMGAEVISIGVKPDGFNINRDVGSTSPAALVAKVHEVRADIGIALDGDADRVLIVDEKGELIDGDQVMAAIASSLREDGMLSKPGIVSTVMSNLGLERFLEGQGLKMERTAVGDRYVLECMRREGYNLGGEQSGHIILSDYATTGDGLLAALQLLSVVKKRDLPVSEVCHCFEPMPQILKNVRYSSGKPLQNKDVKAAIEAGEQRLGRNGRLVIRPSGTEPLIRVMGEGEDRALVNSVVDDIVAVVTKVAS</sequence>
<keyword evidence="4 6" id="KW-0460">Magnesium</keyword>
<evidence type="ECO:0000256" key="5">
    <source>
        <dbReference type="ARBA" id="ARBA00023235"/>
    </source>
</evidence>
<dbReference type="PRINTS" id="PR00509">
    <property type="entry name" value="PGMPMM"/>
</dbReference>
<dbReference type="GO" id="GO:0008966">
    <property type="term" value="F:phosphoglucosamine mutase activity"/>
    <property type="evidence" value="ECO:0007669"/>
    <property type="project" value="UniProtKB-EC"/>
</dbReference>
<dbReference type="InterPro" id="IPR016055">
    <property type="entry name" value="A-D-PHexomutase_a/b/a-I/II/III"/>
</dbReference>
<dbReference type="InterPro" id="IPR005845">
    <property type="entry name" value="A-D-PHexomutase_a/b/a-II"/>
</dbReference>
<dbReference type="EMBL" id="JBBYXI010000003">
    <property type="protein sequence ID" value="MEN3931122.1"/>
    <property type="molecule type" value="Genomic_DNA"/>
</dbReference>
<evidence type="ECO:0000256" key="3">
    <source>
        <dbReference type="ARBA" id="ARBA00022723"/>
    </source>
</evidence>
<evidence type="ECO:0000259" key="7">
    <source>
        <dbReference type="Pfam" id="PF00408"/>
    </source>
</evidence>
<dbReference type="HAMAP" id="MF_01554_B">
    <property type="entry name" value="GlmM_B"/>
    <property type="match status" value="1"/>
</dbReference>
<feature type="binding site" evidence="6">
    <location>
        <position position="242"/>
    </location>
    <ligand>
        <name>Mg(2+)</name>
        <dbReference type="ChEBI" id="CHEBI:18420"/>
    </ligand>
</feature>
<dbReference type="Pfam" id="PF02880">
    <property type="entry name" value="PGM_PMM_III"/>
    <property type="match status" value="1"/>
</dbReference>
<keyword evidence="3 6" id="KW-0479">Metal-binding</keyword>
<feature type="domain" description="Alpha-D-phosphohexomutase C-terminal" evidence="7">
    <location>
        <begin position="375"/>
        <end position="440"/>
    </location>
</feature>
<evidence type="ECO:0000259" key="9">
    <source>
        <dbReference type="Pfam" id="PF02879"/>
    </source>
</evidence>
<feature type="domain" description="Alpha-D-phosphohexomutase alpha/beta/alpha" evidence="8">
    <location>
        <begin position="3"/>
        <end position="135"/>
    </location>
</feature>
<dbReference type="InterPro" id="IPR006352">
    <property type="entry name" value="GlmM_bact"/>
</dbReference>
<dbReference type="Pfam" id="PF02879">
    <property type="entry name" value="PGM_PMM_II"/>
    <property type="match status" value="1"/>
</dbReference>
<comment type="function">
    <text evidence="6">Catalyzes the conversion of glucosamine-6-phosphate to glucosamine-1-phosphate.</text>
</comment>
<dbReference type="InterPro" id="IPR005844">
    <property type="entry name" value="A-D-PHexomutase_a/b/a-I"/>
</dbReference>
<keyword evidence="5 6" id="KW-0413">Isomerase</keyword>
<dbReference type="InterPro" id="IPR036900">
    <property type="entry name" value="A-D-PHexomutase_C_sf"/>
</dbReference>
<feature type="binding site" description="via phosphate group" evidence="6">
    <location>
        <position position="101"/>
    </location>
    <ligand>
        <name>Mg(2+)</name>
        <dbReference type="ChEBI" id="CHEBI:18420"/>
    </ligand>
</feature>
<dbReference type="Pfam" id="PF00408">
    <property type="entry name" value="PGM_PMM_IV"/>
    <property type="match status" value="1"/>
</dbReference>
<dbReference type="InterPro" id="IPR050060">
    <property type="entry name" value="Phosphoglucosamine_mutase"/>
</dbReference>
<dbReference type="PANTHER" id="PTHR42946">
    <property type="entry name" value="PHOSPHOHEXOSE MUTASE"/>
    <property type="match status" value="1"/>
</dbReference>
<feature type="domain" description="Alpha-D-phosphohexomutase alpha/beta/alpha" evidence="9">
    <location>
        <begin position="158"/>
        <end position="255"/>
    </location>
</feature>
<accession>A0ABV0BJE5</accession>
<feature type="binding site" evidence="6">
    <location>
        <position position="244"/>
    </location>
    <ligand>
        <name>Mg(2+)</name>
        <dbReference type="ChEBI" id="CHEBI:18420"/>
    </ligand>
</feature>
<dbReference type="Gene3D" id="3.40.120.10">
    <property type="entry name" value="Alpha-D-Glucose-1,6-Bisphosphate, subunit A, domain 3"/>
    <property type="match status" value="3"/>
</dbReference>
<dbReference type="InterPro" id="IPR005843">
    <property type="entry name" value="A-D-PHexomutase_C"/>
</dbReference>
<evidence type="ECO:0000259" key="10">
    <source>
        <dbReference type="Pfam" id="PF02880"/>
    </source>
</evidence>
<comment type="similarity">
    <text evidence="1 6">Belongs to the phosphohexose mutase family.</text>
</comment>
<dbReference type="EC" id="5.4.2.10" evidence="6"/>
<evidence type="ECO:0000256" key="1">
    <source>
        <dbReference type="ARBA" id="ARBA00010231"/>
    </source>
</evidence>
<dbReference type="CDD" id="cd05802">
    <property type="entry name" value="GlmM"/>
    <property type="match status" value="1"/>
</dbReference>
<reference evidence="11 12" key="1">
    <citation type="submission" date="2024-04" db="EMBL/GenBank/DDBJ databases">
        <title>A novel species isolated from cricket.</title>
        <authorList>
            <person name="Wang H.-C."/>
        </authorList>
    </citation>
    <scope>NUCLEOTIDE SEQUENCE [LARGE SCALE GENOMIC DNA]</scope>
    <source>
        <strain evidence="11 12">WL0021</strain>
    </source>
</reference>
<comment type="cofactor">
    <cofactor evidence="6">
        <name>Mg(2+)</name>
        <dbReference type="ChEBI" id="CHEBI:18420"/>
    </cofactor>
    <text evidence="6">Binds 1 Mg(2+) ion per subunit.</text>
</comment>
<name>A0ABV0BJE5_9HYPH</name>
<feature type="domain" description="Alpha-D-phosphohexomutase alpha/beta/alpha" evidence="10">
    <location>
        <begin position="259"/>
        <end position="368"/>
    </location>
</feature>
<feature type="binding site" evidence="6">
    <location>
        <position position="246"/>
    </location>
    <ligand>
        <name>Mg(2+)</name>
        <dbReference type="ChEBI" id="CHEBI:18420"/>
    </ligand>
</feature>